<evidence type="ECO:0000313" key="3">
    <source>
        <dbReference type="EMBL" id="HJD52888.1"/>
    </source>
</evidence>
<comment type="caution">
    <text evidence="3">The sequence shown here is derived from an EMBL/GenBank/DDBJ whole genome shotgun (WGS) entry which is preliminary data.</text>
</comment>
<comment type="similarity">
    <text evidence="1 2">Belongs to the outer membrane factor (OMF) (TC 1.B.17) family.</text>
</comment>
<dbReference type="PROSITE" id="PS51257">
    <property type="entry name" value="PROKAR_LIPOPROTEIN"/>
    <property type="match status" value="1"/>
</dbReference>
<dbReference type="Pfam" id="PF02321">
    <property type="entry name" value="OEP"/>
    <property type="match status" value="2"/>
</dbReference>
<reference evidence="3" key="1">
    <citation type="journal article" date="2021" name="PeerJ">
        <title>Extensive microbial diversity within the chicken gut microbiome revealed by metagenomics and culture.</title>
        <authorList>
            <person name="Gilroy R."/>
            <person name="Ravi A."/>
            <person name="Getino M."/>
            <person name="Pursley I."/>
            <person name="Horton D.L."/>
            <person name="Alikhan N.F."/>
            <person name="Baker D."/>
            <person name="Gharbi K."/>
            <person name="Hall N."/>
            <person name="Watson M."/>
            <person name="Adriaenssens E.M."/>
            <person name="Foster-Nyarko E."/>
            <person name="Jarju S."/>
            <person name="Secka A."/>
            <person name="Antonio M."/>
            <person name="Oren A."/>
            <person name="Chaudhuri R.R."/>
            <person name="La Ragione R."/>
            <person name="Hildebrand F."/>
            <person name="Pallen M.J."/>
        </authorList>
    </citation>
    <scope>NUCLEOTIDE SEQUENCE</scope>
    <source>
        <strain evidence="3">MalCec1-1739</strain>
    </source>
</reference>
<sequence length="461" mass="50428">MKSKILLFICAAALMSSCHIYRKYERPEDMDTSGLYRDTVSETDTLVSDTANFGNLPWREVFTDPILQDLIEQGLERNFDLQSARLMIDEAKAALMSAKISYAPAFTLAPQGTLSSFDKAPVSKTYQLPISASWEIDLFGKKLNNKRAAKISFENSVAYKQGVQTQLIASIANTYYTLLMLDKQLEITKATADVWLDNVETMRAMQVAGMTNMAAVTQSEATYASILASIPDIESSIRQSENALSLLVGLPGQTIERGDLYDQQMPSEFSVGVPLHLLSNRPDVMMAEYSLASAYYNTNIARSNFYPSITLSGTAGWTNSAGSAIVNPGKLILQALGSLTQPIFARGANIAQLRIARAQQEEAKLAFQKALYSAGNEVSNALFSYNAACKKAGAYDMQVESLQKASDYTKELFNLGTSTYLEVLTAEQSLLSARLSQVANDFDCLQSAVTLYQALGGGRNE</sequence>
<dbReference type="Proteomes" id="UP000787625">
    <property type="component" value="Unassembled WGS sequence"/>
</dbReference>
<keyword evidence="2" id="KW-0564">Palmitate</keyword>
<name>A0A9D2UI57_9BACT</name>
<gene>
    <name evidence="3" type="ORF">IAA93_04090</name>
</gene>
<evidence type="ECO:0000256" key="2">
    <source>
        <dbReference type="RuleBase" id="RU362097"/>
    </source>
</evidence>
<keyword evidence="2" id="KW-0449">Lipoprotein</keyword>
<organism evidence="3 4">
    <name type="scientific">Candidatus Avibacteroides avistercoris</name>
    <dbReference type="NCBI Taxonomy" id="2840690"/>
    <lineage>
        <taxon>Bacteria</taxon>
        <taxon>Pseudomonadati</taxon>
        <taxon>Bacteroidota</taxon>
        <taxon>Bacteroidia</taxon>
        <taxon>Bacteroidales</taxon>
        <taxon>Bacteroidaceae</taxon>
        <taxon>Bacteroidaceae incertae sedis</taxon>
        <taxon>Candidatus Avibacteroides</taxon>
    </lineage>
</organism>
<dbReference type="GO" id="GO:0005886">
    <property type="term" value="C:plasma membrane"/>
    <property type="evidence" value="ECO:0007669"/>
    <property type="project" value="UniProtKB-SubCell"/>
</dbReference>
<comment type="subcellular location">
    <subcellularLocation>
        <location evidence="2">Cell membrane</location>
        <topology evidence="2">Lipid-anchor</topology>
    </subcellularLocation>
</comment>
<protein>
    <submittedName>
        <fullName evidence="3">TolC family protein</fullName>
    </submittedName>
</protein>
<proteinExistence type="inferred from homology"/>
<dbReference type="AlphaFoldDB" id="A0A9D2UI57"/>
<accession>A0A9D2UI57</accession>
<reference evidence="3" key="2">
    <citation type="submission" date="2021-04" db="EMBL/GenBank/DDBJ databases">
        <authorList>
            <person name="Gilroy R."/>
        </authorList>
    </citation>
    <scope>NUCLEOTIDE SEQUENCE</scope>
    <source>
        <strain evidence="3">MalCec1-1739</strain>
    </source>
</reference>
<dbReference type="GO" id="GO:0015562">
    <property type="term" value="F:efflux transmembrane transporter activity"/>
    <property type="evidence" value="ECO:0007669"/>
    <property type="project" value="InterPro"/>
</dbReference>
<dbReference type="SUPFAM" id="SSF56954">
    <property type="entry name" value="Outer membrane efflux proteins (OEP)"/>
    <property type="match status" value="1"/>
</dbReference>
<evidence type="ECO:0000313" key="4">
    <source>
        <dbReference type="Proteomes" id="UP000787625"/>
    </source>
</evidence>
<dbReference type="InterPro" id="IPR010131">
    <property type="entry name" value="MdtP/NodT-like"/>
</dbReference>
<dbReference type="Gene3D" id="1.20.1600.10">
    <property type="entry name" value="Outer membrane efflux proteins (OEP)"/>
    <property type="match status" value="1"/>
</dbReference>
<dbReference type="PANTHER" id="PTHR30203:SF33">
    <property type="entry name" value="BLR4455 PROTEIN"/>
    <property type="match status" value="1"/>
</dbReference>
<evidence type="ECO:0000256" key="1">
    <source>
        <dbReference type="ARBA" id="ARBA00007613"/>
    </source>
</evidence>
<dbReference type="NCBIfam" id="TIGR01845">
    <property type="entry name" value="outer_NodT"/>
    <property type="match status" value="1"/>
</dbReference>
<dbReference type="PANTHER" id="PTHR30203">
    <property type="entry name" value="OUTER MEMBRANE CATION EFFLUX PROTEIN"/>
    <property type="match status" value="1"/>
</dbReference>
<dbReference type="EMBL" id="DWUP01000083">
    <property type="protein sequence ID" value="HJD52888.1"/>
    <property type="molecule type" value="Genomic_DNA"/>
</dbReference>
<keyword evidence="2" id="KW-0472">Membrane</keyword>
<keyword evidence="2" id="KW-1134">Transmembrane beta strand</keyword>
<keyword evidence="2" id="KW-0812">Transmembrane</keyword>
<dbReference type="Gene3D" id="2.20.200.10">
    <property type="entry name" value="Outer membrane efflux proteins (OEP)"/>
    <property type="match status" value="1"/>
</dbReference>
<dbReference type="InterPro" id="IPR003423">
    <property type="entry name" value="OMP_efflux"/>
</dbReference>